<dbReference type="InterPro" id="IPR008952">
    <property type="entry name" value="Tetraspanin_EC2_sf"/>
</dbReference>
<dbReference type="AlphaFoldDB" id="A0AAD7YAR6"/>
<evidence type="ECO:0008006" key="8">
    <source>
        <dbReference type="Google" id="ProtNLM"/>
    </source>
</evidence>
<accession>A0AAD7YAR6</accession>
<dbReference type="PANTHER" id="PTHR19282">
    <property type="entry name" value="TETRASPANIN"/>
    <property type="match status" value="1"/>
</dbReference>
<evidence type="ECO:0000313" key="6">
    <source>
        <dbReference type="EMBL" id="KAJ8708499.1"/>
    </source>
</evidence>
<dbReference type="GO" id="GO:0005886">
    <property type="term" value="C:plasma membrane"/>
    <property type="evidence" value="ECO:0007669"/>
    <property type="project" value="TreeGrafter"/>
</dbReference>
<feature type="transmembrane region" description="Helical" evidence="5">
    <location>
        <begin position="84"/>
        <end position="107"/>
    </location>
</feature>
<gene>
    <name evidence="6" type="ORF">PYW07_010624</name>
</gene>
<name>A0AAD7YAR6_MYTSE</name>
<organism evidence="6 7">
    <name type="scientific">Mythimna separata</name>
    <name type="common">Oriental armyworm</name>
    <name type="synonym">Pseudaletia separata</name>
    <dbReference type="NCBI Taxonomy" id="271217"/>
    <lineage>
        <taxon>Eukaryota</taxon>
        <taxon>Metazoa</taxon>
        <taxon>Ecdysozoa</taxon>
        <taxon>Arthropoda</taxon>
        <taxon>Hexapoda</taxon>
        <taxon>Insecta</taxon>
        <taxon>Pterygota</taxon>
        <taxon>Neoptera</taxon>
        <taxon>Endopterygota</taxon>
        <taxon>Lepidoptera</taxon>
        <taxon>Glossata</taxon>
        <taxon>Ditrysia</taxon>
        <taxon>Noctuoidea</taxon>
        <taxon>Noctuidae</taxon>
        <taxon>Noctuinae</taxon>
        <taxon>Hadenini</taxon>
        <taxon>Mythimna</taxon>
    </lineage>
</organism>
<keyword evidence="4 5" id="KW-0472">Membrane</keyword>
<dbReference type="Pfam" id="PF00335">
    <property type="entry name" value="Tetraspanin"/>
    <property type="match status" value="1"/>
</dbReference>
<dbReference type="EMBL" id="JARGEI010000026">
    <property type="protein sequence ID" value="KAJ8708499.1"/>
    <property type="molecule type" value="Genomic_DNA"/>
</dbReference>
<evidence type="ECO:0000256" key="1">
    <source>
        <dbReference type="ARBA" id="ARBA00004141"/>
    </source>
</evidence>
<dbReference type="PANTHER" id="PTHR19282:SF544">
    <property type="entry name" value="TETRASPANIN"/>
    <property type="match status" value="1"/>
</dbReference>
<evidence type="ECO:0000256" key="3">
    <source>
        <dbReference type="ARBA" id="ARBA00022989"/>
    </source>
</evidence>
<evidence type="ECO:0000256" key="4">
    <source>
        <dbReference type="ARBA" id="ARBA00023136"/>
    </source>
</evidence>
<evidence type="ECO:0000313" key="7">
    <source>
        <dbReference type="Proteomes" id="UP001231518"/>
    </source>
</evidence>
<dbReference type="Proteomes" id="UP001231518">
    <property type="component" value="Chromosome 25"/>
</dbReference>
<protein>
    <recommendedName>
        <fullName evidence="8">Tetraspanin</fullName>
    </recommendedName>
</protein>
<evidence type="ECO:0000256" key="5">
    <source>
        <dbReference type="SAM" id="Phobius"/>
    </source>
</evidence>
<evidence type="ECO:0000256" key="2">
    <source>
        <dbReference type="ARBA" id="ARBA00022692"/>
    </source>
</evidence>
<proteinExistence type="predicted"/>
<comment type="caution">
    <text evidence="6">The sequence shown here is derived from an EMBL/GenBank/DDBJ whole genome shotgun (WGS) entry which is preliminary data.</text>
</comment>
<dbReference type="PRINTS" id="PR00259">
    <property type="entry name" value="TMFOUR"/>
</dbReference>
<keyword evidence="2 5" id="KW-0812">Transmembrane</keyword>
<dbReference type="InterPro" id="IPR018499">
    <property type="entry name" value="Tetraspanin/Peripherin"/>
</dbReference>
<reference evidence="6" key="1">
    <citation type="submission" date="2023-03" db="EMBL/GenBank/DDBJ databases">
        <title>Chromosome-level genomes of two armyworms, Mythimna separata and Mythimna loreyi, provide insights into the biosynthesis and reception of sex pheromones.</title>
        <authorList>
            <person name="Zhao H."/>
        </authorList>
    </citation>
    <scope>NUCLEOTIDE SEQUENCE</scope>
    <source>
        <strain evidence="6">BeijingLab</strain>
        <tissue evidence="6">Pupa</tissue>
    </source>
</reference>
<feature type="transmembrane region" description="Helical" evidence="5">
    <location>
        <begin position="12"/>
        <end position="33"/>
    </location>
</feature>
<sequence>MCRCLVKFTVFTINLISMLIGLAIIGGGVVLIFQLQKLKDLLNQLPFAIDLDFVPYTVIALGAVVLLIAFSGCCGSITETKCLLVTYAVAMALLAGAKIVITILLFVKMPDLRNSVEGTINGMFLSDDATQNVTFHIIEAQLKCCGTFGPDAYVNDYNVTSPTCCPLGNTSSIADLPIDNLPIDNLPIDNLPVNLTTENRQSENAPIDLSNLPTGSLPGNIDLGDLDLGDLDLESLGNLTMCKREDAYETGCTTLISDFVQSIGKSFGIALICIIVFEVFALAFAIYLIKTITPKGGKVVNYNHNNNQPRYYY</sequence>
<keyword evidence="7" id="KW-1185">Reference proteome</keyword>
<feature type="transmembrane region" description="Helical" evidence="5">
    <location>
        <begin position="53"/>
        <end position="77"/>
    </location>
</feature>
<feature type="transmembrane region" description="Helical" evidence="5">
    <location>
        <begin position="267"/>
        <end position="289"/>
    </location>
</feature>
<dbReference type="SUPFAM" id="SSF48652">
    <property type="entry name" value="Tetraspanin"/>
    <property type="match status" value="1"/>
</dbReference>
<keyword evidence="3 5" id="KW-1133">Transmembrane helix</keyword>
<comment type="subcellular location">
    <subcellularLocation>
        <location evidence="1">Membrane</location>
        <topology evidence="1">Multi-pass membrane protein</topology>
    </subcellularLocation>
</comment>